<dbReference type="InterPro" id="IPR005727">
    <property type="entry name" value="Ribosomal_uL22_bac/chlpt-type"/>
</dbReference>
<comment type="function">
    <text evidence="7">The globular domain of the protein is located near the polypeptide exit tunnel on the outside of the subunit, while an extended beta-hairpin is found that lines the wall of the exit tunnel in the center of the 70S ribosome.</text>
</comment>
<dbReference type="AlphaFoldDB" id="H5SGP8"/>
<evidence type="ECO:0000256" key="8">
    <source>
        <dbReference type="RuleBase" id="RU004005"/>
    </source>
</evidence>
<dbReference type="InterPro" id="IPR047867">
    <property type="entry name" value="Ribosomal_uL22_bac/org-type"/>
</dbReference>
<keyword evidence="5 7" id="KW-0687">Ribonucleoprotein</keyword>
<sequence>MEARAIARYVRCSPRKMRLVIDMIRYKTAAEALALLRLSPKRAARYAEKVLRSALANLANKQDNVAIDPGQVVITHASVDPGPMFKRILPAPMGRAYWIRRRTNHVTIVVATKENVSVAQ</sequence>
<evidence type="ECO:0000256" key="9">
    <source>
        <dbReference type="RuleBase" id="RU004006"/>
    </source>
</evidence>
<dbReference type="PANTHER" id="PTHR13501:SF8">
    <property type="entry name" value="LARGE RIBOSOMAL SUBUNIT PROTEIN UL22M"/>
    <property type="match status" value="1"/>
</dbReference>
<evidence type="ECO:0000256" key="10">
    <source>
        <dbReference type="RuleBase" id="RU004008"/>
    </source>
</evidence>
<reference evidence="11" key="1">
    <citation type="journal article" date="2005" name="Environ. Microbiol.">
        <title>Genetic and functional properties of uncultivated thermophilic crenarchaeotes from a subsurface gold mine as revealed by analysis of genome fragments.</title>
        <authorList>
            <person name="Nunoura T."/>
            <person name="Hirayama H."/>
            <person name="Takami H."/>
            <person name="Oida H."/>
            <person name="Nishi S."/>
            <person name="Shimamura S."/>
            <person name="Suzuki Y."/>
            <person name="Inagaki F."/>
            <person name="Takai K."/>
            <person name="Nealson K.H."/>
            <person name="Horikoshi K."/>
        </authorList>
    </citation>
    <scope>NUCLEOTIDE SEQUENCE</scope>
</reference>
<dbReference type="HAMAP" id="MF_01331_B">
    <property type="entry name" value="Ribosomal_uL22_B"/>
    <property type="match status" value="1"/>
</dbReference>
<dbReference type="PANTHER" id="PTHR13501">
    <property type="entry name" value="CHLOROPLAST 50S RIBOSOMAL PROTEIN L22-RELATED"/>
    <property type="match status" value="1"/>
</dbReference>
<evidence type="ECO:0000256" key="2">
    <source>
        <dbReference type="ARBA" id="ARBA00022730"/>
    </source>
</evidence>
<evidence type="ECO:0000256" key="1">
    <source>
        <dbReference type="ARBA" id="ARBA00009451"/>
    </source>
</evidence>
<dbReference type="InterPro" id="IPR036394">
    <property type="entry name" value="Ribosomal_uL22_sf"/>
</dbReference>
<organism evidence="11">
    <name type="scientific">uncultured Chlorobiota bacterium</name>
    <dbReference type="NCBI Taxonomy" id="156405"/>
    <lineage>
        <taxon>Bacteria</taxon>
        <taxon>Pseudomonadati</taxon>
        <taxon>Chlorobiota</taxon>
        <taxon>environmental samples</taxon>
    </lineage>
</organism>
<dbReference type="GO" id="GO:0022625">
    <property type="term" value="C:cytosolic large ribosomal subunit"/>
    <property type="evidence" value="ECO:0007669"/>
    <property type="project" value="TreeGrafter"/>
</dbReference>
<evidence type="ECO:0000256" key="5">
    <source>
        <dbReference type="ARBA" id="ARBA00023274"/>
    </source>
</evidence>
<dbReference type="GO" id="GO:0003735">
    <property type="term" value="F:structural constituent of ribosome"/>
    <property type="evidence" value="ECO:0007669"/>
    <property type="project" value="InterPro"/>
</dbReference>
<dbReference type="Pfam" id="PF00237">
    <property type="entry name" value="Ribosomal_L22"/>
    <property type="match status" value="1"/>
</dbReference>
<evidence type="ECO:0000313" key="11">
    <source>
        <dbReference type="EMBL" id="BAL55334.1"/>
    </source>
</evidence>
<dbReference type="EMBL" id="AP011715">
    <property type="protein sequence ID" value="BAL55334.1"/>
    <property type="molecule type" value="Genomic_DNA"/>
</dbReference>
<dbReference type="InterPro" id="IPR001063">
    <property type="entry name" value="Ribosomal_uL22"/>
</dbReference>
<reference evidence="11" key="2">
    <citation type="journal article" date="2012" name="PLoS ONE">
        <title>A Deeply Branching Thermophilic Bacterium with an Ancient Acetyl-CoA Pathway Dominates a Subsurface Ecosystem.</title>
        <authorList>
            <person name="Takami H."/>
            <person name="Noguchi H."/>
            <person name="Takaki Y."/>
            <person name="Uchiyama I."/>
            <person name="Toyoda A."/>
            <person name="Nishi S."/>
            <person name="Chee G.-J."/>
            <person name="Arai W."/>
            <person name="Nunoura T."/>
            <person name="Itoh T."/>
            <person name="Hattori M."/>
            <person name="Takai K."/>
        </authorList>
    </citation>
    <scope>NUCLEOTIDE SEQUENCE</scope>
</reference>
<name>H5SGP8_9BACT</name>
<evidence type="ECO:0000256" key="6">
    <source>
        <dbReference type="ARBA" id="ARBA00035207"/>
    </source>
</evidence>
<protein>
    <recommendedName>
        <fullName evidence="6 7">Large ribosomal subunit protein uL22</fullName>
    </recommendedName>
</protein>
<gene>
    <name evidence="7" type="primary">rplV</name>
    <name evidence="11" type="ORF">HGMM_F27B02C36</name>
</gene>
<accession>H5SGP8</accession>
<comment type="function">
    <text evidence="7 10">This protein binds specifically to 23S rRNA; its binding is stimulated by other ribosomal proteins, e.g., L4, L17, and L20. It is important during the early stages of 50S assembly. It makes multiple contacts with different domains of the 23S rRNA in the assembled 50S subunit and ribosome.</text>
</comment>
<keyword evidence="3 7" id="KW-0694">RNA-binding</keyword>
<evidence type="ECO:0000256" key="3">
    <source>
        <dbReference type="ARBA" id="ARBA00022884"/>
    </source>
</evidence>
<dbReference type="SUPFAM" id="SSF54843">
    <property type="entry name" value="Ribosomal protein L22"/>
    <property type="match status" value="1"/>
</dbReference>
<evidence type="ECO:0000256" key="4">
    <source>
        <dbReference type="ARBA" id="ARBA00022980"/>
    </source>
</evidence>
<dbReference type="Gene3D" id="3.90.470.10">
    <property type="entry name" value="Ribosomal protein L22/L17"/>
    <property type="match status" value="1"/>
</dbReference>
<keyword evidence="2 7" id="KW-0699">rRNA-binding</keyword>
<comment type="subunit">
    <text evidence="7 9">Part of the 50S ribosomal subunit.</text>
</comment>
<evidence type="ECO:0000256" key="7">
    <source>
        <dbReference type="HAMAP-Rule" id="MF_01331"/>
    </source>
</evidence>
<dbReference type="GO" id="GO:0006412">
    <property type="term" value="P:translation"/>
    <property type="evidence" value="ECO:0007669"/>
    <property type="project" value="UniProtKB-UniRule"/>
</dbReference>
<proteinExistence type="inferred from homology"/>
<dbReference type="CDD" id="cd00336">
    <property type="entry name" value="Ribosomal_L22"/>
    <property type="match status" value="1"/>
</dbReference>
<dbReference type="NCBIfam" id="TIGR01044">
    <property type="entry name" value="rplV_bact"/>
    <property type="match status" value="1"/>
</dbReference>
<keyword evidence="4 7" id="KW-0689">Ribosomal protein</keyword>
<comment type="similarity">
    <text evidence="1 7 8">Belongs to the universal ribosomal protein uL22 family.</text>
</comment>
<dbReference type="GO" id="GO:0019843">
    <property type="term" value="F:rRNA binding"/>
    <property type="evidence" value="ECO:0007669"/>
    <property type="project" value="UniProtKB-UniRule"/>
</dbReference>